<dbReference type="EMBL" id="DF933830">
    <property type="protein sequence ID" value="GAM39059.1"/>
    <property type="molecule type" value="Genomic_DNA"/>
</dbReference>
<name>A0A6V8HDF8_TALPI</name>
<evidence type="ECO:0000256" key="1">
    <source>
        <dbReference type="SAM" id="MobiDB-lite"/>
    </source>
</evidence>
<evidence type="ECO:0000313" key="2">
    <source>
        <dbReference type="EMBL" id="GAM39059.1"/>
    </source>
</evidence>
<feature type="compositionally biased region" description="Low complexity" evidence="1">
    <location>
        <begin position="48"/>
        <end position="78"/>
    </location>
</feature>
<feature type="compositionally biased region" description="Low complexity" evidence="1">
    <location>
        <begin position="271"/>
        <end position="286"/>
    </location>
</feature>
<feature type="region of interest" description="Disordered" evidence="1">
    <location>
        <begin position="341"/>
        <end position="399"/>
    </location>
</feature>
<feature type="region of interest" description="Disordered" evidence="1">
    <location>
        <begin position="223"/>
        <end position="256"/>
    </location>
</feature>
<feature type="region of interest" description="Disordered" evidence="1">
    <location>
        <begin position="271"/>
        <end position="292"/>
    </location>
</feature>
<feature type="region of interest" description="Disordered" evidence="1">
    <location>
        <begin position="1"/>
        <end position="78"/>
    </location>
</feature>
<keyword evidence="3" id="KW-1185">Reference proteome</keyword>
<dbReference type="Proteomes" id="UP000053095">
    <property type="component" value="Unassembled WGS sequence"/>
</dbReference>
<organism evidence="2 3">
    <name type="scientific">Talaromyces pinophilus</name>
    <name type="common">Penicillium pinophilum</name>
    <dbReference type="NCBI Taxonomy" id="128442"/>
    <lineage>
        <taxon>Eukaryota</taxon>
        <taxon>Fungi</taxon>
        <taxon>Dikarya</taxon>
        <taxon>Ascomycota</taxon>
        <taxon>Pezizomycotina</taxon>
        <taxon>Eurotiomycetes</taxon>
        <taxon>Eurotiomycetidae</taxon>
        <taxon>Eurotiales</taxon>
        <taxon>Trichocomaceae</taxon>
        <taxon>Talaromyces</taxon>
        <taxon>Talaromyces sect. Talaromyces</taxon>
    </lineage>
</organism>
<sequence length="399" mass="41975">MADTDETSQVEGVSQSHDNEKPSNVKASENIASVASQGAVLSPPQPQAQPVHVQQSPPQQQQQPQIISSAQINASISGNTSPQLFQVQQQPGQAPQTMALINGQLVPVSTTPLPVPDSGSVPKPVVLPQVQIQVQGPAAVNMQASIVQKQPTTEISTSTSTQQKTNVSENKPEKTELVSSAPTPPRNTTAQAQANNDAIPASRKTRDQGCGCGFWAAIMRPFQQESRRRQNDDNKNDRDNNQTTTANNDNQDDATANQSLGTTAVNMAINPVPAPAPAAQGDPIQASQGIGATDVGQNTSVTFYPLGTNDINAVNAINSQDMYATPTNMMTPDTGQYSVPVQQPPSFLDPSQAVPAPGSGQTTDQVAADGTTVDNGNIDGEGEEELVDDGYDDGMDDDY</sequence>
<feature type="compositionally biased region" description="Low complexity" evidence="1">
    <location>
        <begin position="241"/>
        <end position="256"/>
    </location>
</feature>
<protein>
    <submittedName>
        <fullName evidence="2">Uncharacterized protein</fullName>
    </submittedName>
</protein>
<gene>
    <name evidence="2" type="ORF">TCE0_034r10289</name>
</gene>
<reference evidence="3" key="1">
    <citation type="journal article" date="2015" name="Genome Announc.">
        <title>Draft genome sequence of Talaromyces cellulolyticus strain Y-94, a source of lignocellulosic biomass-degrading enzymes.</title>
        <authorList>
            <person name="Fujii T."/>
            <person name="Koike H."/>
            <person name="Sawayama S."/>
            <person name="Yano S."/>
            <person name="Inoue H."/>
        </authorList>
    </citation>
    <scope>NUCLEOTIDE SEQUENCE [LARGE SCALE GENOMIC DNA]</scope>
    <source>
        <strain evidence="3">Y-94</strain>
    </source>
</reference>
<comment type="caution">
    <text evidence="2">The sequence shown here is derived from an EMBL/GenBank/DDBJ whole genome shotgun (WGS) entry which is preliminary data.</text>
</comment>
<proteinExistence type="predicted"/>
<feature type="compositionally biased region" description="Basic and acidic residues" evidence="1">
    <location>
        <begin position="225"/>
        <end position="240"/>
    </location>
</feature>
<feature type="compositionally biased region" description="Low complexity" evidence="1">
    <location>
        <begin position="150"/>
        <end position="165"/>
    </location>
</feature>
<feature type="compositionally biased region" description="Polar residues" evidence="1">
    <location>
        <begin position="25"/>
        <end position="36"/>
    </location>
</feature>
<feature type="compositionally biased region" description="Acidic residues" evidence="1">
    <location>
        <begin position="380"/>
        <end position="399"/>
    </location>
</feature>
<dbReference type="AlphaFoldDB" id="A0A6V8HDF8"/>
<feature type="compositionally biased region" description="Low complexity" evidence="1">
    <location>
        <begin position="187"/>
        <end position="196"/>
    </location>
</feature>
<feature type="region of interest" description="Disordered" evidence="1">
    <location>
        <begin position="150"/>
        <end position="207"/>
    </location>
</feature>
<evidence type="ECO:0000313" key="3">
    <source>
        <dbReference type="Proteomes" id="UP000053095"/>
    </source>
</evidence>
<accession>A0A6V8HDF8</accession>